<dbReference type="GO" id="GO:0008233">
    <property type="term" value="F:peptidase activity"/>
    <property type="evidence" value="ECO:0007669"/>
    <property type="project" value="UniProtKB-KW"/>
</dbReference>
<dbReference type="InterPro" id="IPR057670">
    <property type="entry name" value="SH3_retrovirus"/>
</dbReference>
<evidence type="ECO:0000313" key="9">
    <source>
        <dbReference type="EMBL" id="KAG7543125.1"/>
    </source>
</evidence>
<evidence type="ECO:0000259" key="5">
    <source>
        <dbReference type="Pfam" id="PF07727"/>
    </source>
</evidence>
<feature type="domain" description="GAG-pre-integrase" evidence="6">
    <location>
        <begin position="213"/>
        <end position="280"/>
    </location>
</feature>
<dbReference type="InterPro" id="IPR039537">
    <property type="entry name" value="Retrotran_Ty1/copia-like"/>
</dbReference>
<evidence type="ECO:0000259" key="6">
    <source>
        <dbReference type="Pfam" id="PF13976"/>
    </source>
</evidence>
<evidence type="ECO:0000256" key="3">
    <source>
        <dbReference type="ARBA" id="ARBA00022801"/>
    </source>
</evidence>
<proteinExistence type="predicted"/>
<evidence type="ECO:0000259" key="7">
    <source>
        <dbReference type="Pfam" id="PF22936"/>
    </source>
</evidence>
<dbReference type="Pfam" id="PF22936">
    <property type="entry name" value="Pol_BBD"/>
    <property type="match status" value="1"/>
</dbReference>
<organism evidence="9 10">
    <name type="scientific">Arabidopsis thaliana x Arabidopsis arenosa</name>
    <dbReference type="NCBI Taxonomy" id="1240361"/>
    <lineage>
        <taxon>Eukaryota</taxon>
        <taxon>Viridiplantae</taxon>
        <taxon>Streptophyta</taxon>
        <taxon>Embryophyta</taxon>
        <taxon>Tracheophyta</taxon>
        <taxon>Spermatophyta</taxon>
        <taxon>Magnoliopsida</taxon>
        <taxon>eudicotyledons</taxon>
        <taxon>Gunneridae</taxon>
        <taxon>Pentapetalae</taxon>
        <taxon>rosids</taxon>
        <taxon>malvids</taxon>
        <taxon>Brassicales</taxon>
        <taxon>Brassicaceae</taxon>
        <taxon>Camelineae</taxon>
        <taxon>Arabidopsis</taxon>
    </lineage>
</organism>
<protein>
    <submittedName>
        <fullName evidence="9">GAG-pre-integrase domain</fullName>
    </submittedName>
</protein>
<dbReference type="PANTHER" id="PTHR42648">
    <property type="entry name" value="TRANSPOSASE, PUTATIVE-RELATED"/>
    <property type="match status" value="1"/>
</dbReference>
<dbReference type="Pfam" id="PF07727">
    <property type="entry name" value="RVT_2"/>
    <property type="match status" value="2"/>
</dbReference>
<evidence type="ECO:0000256" key="2">
    <source>
        <dbReference type="ARBA" id="ARBA00022723"/>
    </source>
</evidence>
<dbReference type="EMBL" id="JAEFBK010000012">
    <property type="protein sequence ID" value="KAG7543125.1"/>
    <property type="molecule type" value="Genomic_DNA"/>
</dbReference>
<feature type="domain" description="Reverse transcriptase Ty1/copia-type" evidence="5">
    <location>
        <begin position="619"/>
        <end position="660"/>
    </location>
</feature>
<dbReference type="InterPro" id="IPR054722">
    <property type="entry name" value="PolX-like_BBD"/>
</dbReference>
<feature type="compositionally biased region" description="Acidic residues" evidence="4">
    <location>
        <begin position="51"/>
        <end position="65"/>
    </location>
</feature>
<dbReference type="GO" id="GO:0006508">
    <property type="term" value="P:proteolysis"/>
    <property type="evidence" value="ECO:0007669"/>
    <property type="project" value="UniProtKB-KW"/>
</dbReference>
<evidence type="ECO:0000256" key="1">
    <source>
        <dbReference type="ARBA" id="ARBA00022670"/>
    </source>
</evidence>
<dbReference type="AlphaFoldDB" id="A0A8T1Y7K3"/>
<name>A0A8T1Y7K3_9BRAS</name>
<dbReference type="PANTHER" id="PTHR42648:SF25">
    <property type="entry name" value="RNA-DIRECTED DNA POLYMERASE"/>
    <property type="match status" value="1"/>
</dbReference>
<dbReference type="InterPro" id="IPR025724">
    <property type="entry name" value="GAG-pre-integrase_dom"/>
</dbReference>
<dbReference type="Proteomes" id="UP000694240">
    <property type="component" value="Chromosome 12"/>
</dbReference>
<gene>
    <name evidence="9" type="ORF">ISN45_Aa07g030540</name>
</gene>
<evidence type="ECO:0000256" key="4">
    <source>
        <dbReference type="SAM" id="MobiDB-lite"/>
    </source>
</evidence>
<keyword evidence="1" id="KW-0645">Protease</keyword>
<dbReference type="GO" id="GO:0046872">
    <property type="term" value="F:metal ion binding"/>
    <property type="evidence" value="ECO:0007669"/>
    <property type="project" value="UniProtKB-KW"/>
</dbReference>
<feature type="region of interest" description="Disordered" evidence="4">
    <location>
        <begin position="509"/>
        <end position="528"/>
    </location>
</feature>
<sequence length="873" mass="99610">MKKEFLMKKIHKKNKRNSQNSCTPTLMGQQTLQIPLINKNIMVTITEITEEEEEEADLTEEEETQETEKNTEDADELMMHEIVFLNEKHCVPSKFATNRGAENIWYLDNGASNHMTGDKRYFASLDSTVTGKVRSGDDSRIDIRGKGTIVFIDLNGKIRKMTDVYFIPGLRSNIISLGQATEAGCDIRLKEDHLTMVDREGKLLVKAERGPNRLYKVRMGLKNETFCNLTDTSESSKWHAIMGHVNFATLNSMISKMLIDGAPSNTLEKELCSSCLLGKQTRQVFPKATAYRAKKKLELIHGDLCGPISPSTSARNRYIFVLIDDYSRYMWTILLKEKGDAFVKFRNFKIMNGVVERRNRTLMEMLSNYMWGEAVRHSTYLINRVATRSLNDVTPYELFRDSKPSVAHIRVFGCLGYTKVDSPHLKKLGDRTRILVHLGTEPGSKAYRMFDPQMRKIVVSRDVIFDETKGWNWRDVESEKDRSGTFKIRLDGFGNHGIQESDQIVETGQLTKNREENSEESEEMQEPGAVAEPLFSDNVSIDTHTVCRSTPHGTTVLRKSTRETHMPKYLEDYVLIAEEEGELLLLSLNNESRNFAEARESKEWIQACEEEISSIEKLKTWDLVDLPIGAKPIGLKWVCKLKRNSDGSINKHKARLVAKGEFKKEMSSKFEMSDLGKLTYYLEIEVVQKQYGITLNQSRYAQKILENANMADCNPVHTPMEMGLSLSKAEDEKEIDATSYRKNVGCLRYLLHTRPYLSFCVGILSMYMQSPRESHGAAMKQVLRYLKGTTSLGLCFERMSLPKLIGYSDSSHNIENGQIEFEHVPGIEQKADILTKALGRIKFKEMRDLIGVQDLKKEEFKLKGGNVGLSLKR</sequence>
<feature type="region of interest" description="Disordered" evidence="4">
    <location>
        <begin position="51"/>
        <end position="72"/>
    </location>
</feature>
<keyword evidence="10" id="KW-1185">Reference proteome</keyword>
<evidence type="ECO:0000259" key="8">
    <source>
        <dbReference type="Pfam" id="PF25597"/>
    </source>
</evidence>
<comment type="caution">
    <text evidence="9">The sequence shown here is derived from an EMBL/GenBank/DDBJ whole genome shotgun (WGS) entry which is preliminary data.</text>
</comment>
<keyword evidence="3" id="KW-0378">Hydrolase</keyword>
<evidence type="ECO:0000313" key="10">
    <source>
        <dbReference type="Proteomes" id="UP000694240"/>
    </source>
</evidence>
<accession>A0A8T1Y7K3</accession>
<dbReference type="InterPro" id="IPR013103">
    <property type="entry name" value="RVT_2"/>
</dbReference>
<keyword evidence="2" id="KW-0479">Metal-binding</keyword>
<feature type="domain" description="Retroviral polymerase SH3-like" evidence="8">
    <location>
        <begin position="414"/>
        <end position="476"/>
    </location>
</feature>
<dbReference type="Pfam" id="PF13976">
    <property type="entry name" value="gag_pre-integrs"/>
    <property type="match status" value="1"/>
</dbReference>
<reference evidence="9 10" key="1">
    <citation type="submission" date="2020-12" db="EMBL/GenBank/DDBJ databases">
        <title>Concerted genomic and epigenomic changes stabilize Arabidopsis allopolyploids.</title>
        <authorList>
            <person name="Chen Z."/>
        </authorList>
    </citation>
    <scope>NUCLEOTIDE SEQUENCE [LARGE SCALE GENOMIC DNA]</scope>
    <source>
        <strain evidence="9">Allo738</strain>
        <tissue evidence="9">Leaf</tissue>
    </source>
</reference>
<feature type="domain" description="Retrovirus-related Pol polyprotein from transposon TNT 1-94-like beta-barrel" evidence="7">
    <location>
        <begin position="105"/>
        <end position="185"/>
    </location>
</feature>
<feature type="domain" description="Reverse transcriptase Ty1/copia-type" evidence="5">
    <location>
        <begin position="661"/>
        <end position="721"/>
    </location>
</feature>
<dbReference type="Pfam" id="PF25597">
    <property type="entry name" value="SH3_retrovirus"/>
    <property type="match status" value="1"/>
</dbReference>